<feature type="region of interest" description="Disordered" evidence="1">
    <location>
        <begin position="1"/>
        <end position="91"/>
    </location>
</feature>
<evidence type="ECO:0000256" key="1">
    <source>
        <dbReference type="SAM" id="MobiDB-lite"/>
    </source>
</evidence>
<keyword evidence="3" id="KW-1185">Reference proteome</keyword>
<dbReference type="Proteomes" id="UP001230654">
    <property type="component" value="Unassembled WGS sequence"/>
</dbReference>
<accession>A0ABU0NHK8</accession>
<name>A0ABU0NHK8_STRRH</name>
<feature type="compositionally biased region" description="Gly residues" evidence="1">
    <location>
        <begin position="1"/>
        <end position="14"/>
    </location>
</feature>
<evidence type="ECO:0000313" key="2">
    <source>
        <dbReference type="EMBL" id="MDQ0578569.1"/>
    </source>
</evidence>
<dbReference type="EMBL" id="JAUSWV010000002">
    <property type="protein sequence ID" value="MDQ0578569.1"/>
    <property type="molecule type" value="Genomic_DNA"/>
</dbReference>
<feature type="compositionally biased region" description="Basic residues" evidence="1">
    <location>
        <begin position="62"/>
        <end position="78"/>
    </location>
</feature>
<evidence type="ECO:0000313" key="3">
    <source>
        <dbReference type="Proteomes" id="UP001230654"/>
    </source>
</evidence>
<organism evidence="2 3">
    <name type="scientific">Streptomyces rishiriensis</name>
    <dbReference type="NCBI Taxonomy" id="68264"/>
    <lineage>
        <taxon>Bacteria</taxon>
        <taxon>Bacillati</taxon>
        <taxon>Actinomycetota</taxon>
        <taxon>Actinomycetes</taxon>
        <taxon>Kitasatosporales</taxon>
        <taxon>Streptomycetaceae</taxon>
        <taxon>Streptomyces</taxon>
    </lineage>
</organism>
<comment type="caution">
    <text evidence="2">The sequence shown here is derived from an EMBL/GenBank/DDBJ whole genome shotgun (WGS) entry which is preliminary data.</text>
</comment>
<protein>
    <submittedName>
        <fullName evidence="2">Uncharacterized protein</fullName>
    </submittedName>
</protein>
<reference evidence="2 3" key="1">
    <citation type="submission" date="2023-07" db="EMBL/GenBank/DDBJ databases">
        <title>Comparative genomics of wheat-associated soil bacteria to identify genetic determinants of phenazine resistance.</title>
        <authorList>
            <person name="Mouncey N."/>
        </authorList>
    </citation>
    <scope>NUCLEOTIDE SEQUENCE [LARGE SCALE GENOMIC DNA]</scope>
    <source>
        <strain evidence="2 3">B2I6</strain>
    </source>
</reference>
<proteinExistence type="predicted"/>
<sequence length="256" mass="28186">MPDAVGGLGIGVTGPGFAQRQSGSALKRRAFEGDGLGSIRTWPAPRTDRSQPMTLATPCSRSRGKTRQRRREMRHCRQRSSPSGVRAGSSWSSIGTVSPGNFLAGASSKVNRLVRQLCANCWRRAGRSLTDRCGSSAMPNLYWHPTSESNTWPCSQVTVPEPATFRPTRRPQRFTGGIFSKHSQGMFSAWTPNLAELARCPAVRPTRAEWPTLRLRRLRVQPADPVLGIAHGVRHSRGGSVLEEAGHRRGRQRCRP</sequence>
<gene>
    <name evidence="2" type="ORF">QF030_000747</name>
</gene>
<feature type="compositionally biased region" description="Polar residues" evidence="1">
    <location>
        <begin position="50"/>
        <end position="60"/>
    </location>
</feature>